<dbReference type="InterPro" id="IPR032675">
    <property type="entry name" value="LRR_dom_sf"/>
</dbReference>
<evidence type="ECO:0000313" key="1">
    <source>
        <dbReference type="EMBL" id="OBA25478.1"/>
    </source>
</evidence>
<comment type="caution">
    <text evidence="1">The sequence shown here is derived from an EMBL/GenBank/DDBJ whole genome shotgun (WGS) entry which is preliminary data.</text>
</comment>
<feature type="non-terminal residue" evidence="1">
    <location>
        <position position="1"/>
    </location>
</feature>
<gene>
    <name evidence="1" type="ORF">HANVADRAFT_3717</name>
</gene>
<dbReference type="Proteomes" id="UP000092321">
    <property type="component" value="Unassembled WGS sequence"/>
</dbReference>
<proteinExistence type="predicted"/>
<dbReference type="Gene3D" id="3.80.10.10">
    <property type="entry name" value="Ribonuclease Inhibitor"/>
    <property type="match status" value="1"/>
</dbReference>
<keyword evidence="2" id="KW-1185">Reference proteome</keyword>
<accession>A0A1B7T9U1</accession>
<dbReference type="SUPFAM" id="SSF52047">
    <property type="entry name" value="RNI-like"/>
    <property type="match status" value="1"/>
</dbReference>
<evidence type="ECO:0000313" key="2">
    <source>
        <dbReference type="Proteomes" id="UP000092321"/>
    </source>
</evidence>
<reference evidence="2" key="1">
    <citation type="journal article" date="2016" name="Proc. Natl. Acad. Sci. U.S.A.">
        <title>Comparative genomics of biotechnologically important yeasts.</title>
        <authorList>
            <person name="Riley R."/>
            <person name="Haridas S."/>
            <person name="Wolfe K.H."/>
            <person name="Lopes M.R."/>
            <person name="Hittinger C.T."/>
            <person name="Goeker M."/>
            <person name="Salamov A.A."/>
            <person name="Wisecaver J.H."/>
            <person name="Long T.M."/>
            <person name="Calvey C.H."/>
            <person name="Aerts A.L."/>
            <person name="Barry K.W."/>
            <person name="Choi C."/>
            <person name="Clum A."/>
            <person name="Coughlan A.Y."/>
            <person name="Deshpande S."/>
            <person name="Douglass A.P."/>
            <person name="Hanson S.J."/>
            <person name="Klenk H.-P."/>
            <person name="LaButti K.M."/>
            <person name="Lapidus A."/>
            <person name="Lindquist E.A."/>
            <person name="Lipzen A.M."/>
            <person name="Meier-Kolthoff J.P."/>
            <person name="Ohm R.A."/>
            <person name="Otillar R.P."/>
            <person name="Pangilinan J.L."/>
            <person name="Peng Y."/>
            <person name="Rokas A."/>
            <person name="Rosa C.A."/>
            <person name="Scheuner C."/>
            <person name="Sibirny A.A."/>
            <person name="Slot J.C."/>
            <person name="Stielow J.B."/>
            <person name="Sun H."/>
            <person name="Kurtzman C.P."/>
            <person name="Blackwell M."/>
            <person name="Grigoriev I.V."/>
            <person name="Jeffries T.W."/>
        </authorList>
    </citation>
    <scope>NUCLEOTIDE SEQUENCE [LARGE SCALE GENOMIC DNA]</scope>
    <source>
        <strain evidence="2">NRRL Y-1626</strain>
    </source>
</reference>
<organism evidence="1 2">
    <name type="scientific">Hanseniaspora valbyensis NRRL Y-1626</name>
    <dbReference type="NCBI Taxonomy" id="766949"/>
    <lineage>
        <taxon>Eukaryota</taxon>
        <taxon>Fungi</taxon>
        <taxon>Dikarya</taxon>
        <taxon>Ascomycota</taxon>
        <taxon>Saccharomycotina</taxon>
        <taxon>Saccharomycetes</taxon>
        <taxon>Saccharomycodales</taxon>
        <taxon>Saccharomycodaceae</taxon>
        <taxon>Hanseniaspora</taxon>
    </lineage>
</organism>
<protein>
    <recommendedName>
        <fullName evidence="3">RNI-like protein</fullName>
    </recommendedName>
</protein>
<evidence type="ECO:0008006" key="3">
    <source>
        <dbReference type="Google" id="ProtNLM"/>
    </source>
</evidence>
<name>A0A1B7T9U1_9ASCO</name>
<sequence>KKVCLRGSLEMEDEILPLLFNLTNLDWLDLSCCLSLKFENVDTLNVNTSIKRLNLSFVYCVDDNLLIKIIEKLPNLEIVEVFGCNKVSIDKSVIKDTLNKYNLVIVG</sequence>
<dbReference type="OrthoDB" id="1924287at2759"/>
<dbReference type="AlphaFoldDB" id="A0A1B7T9U1"/>
<dbReference type="EMBL" id="LXPE01000090">
    <property type="protein sequence ID" value="OBA25478.1"/>
    <property type="molecule type" value="Genomic_DNA"/>
</dbReference>